<sequence length="65" mass="7595">RKSGGALPLIRYLQVHKTHLCPPCLILMQKERRNARPSNQFDDFAHRLILRNLGKDWSPYVSHNS</sequence>
<organism evidence="1 2">
    <name type="scientific">Acaulospora colombiana</name>
    <dbReference type="NCBI Taxonomy" id="27376"/>
    <lineage>
        <taxon>Eukaryota</taxon>
        <taxon>Fungi</taxon>
        <taxon>Fungi incertae sedis</taxon>
        <taxon>Mucoromycota</taxon>
        <taxon>Glomeromycotina</taxon>
        <taxon>Glomeromycetes</taxon>
        <taxon>Diversisporales</taxon>
        <taxon>Acaulosporaceae</taxon>
        <taxon>Acaulospora</taxon>
    </lineage>
</organism>
<proteinExistence type="predicted"/>
<dbReference type="EMBL" id="CAJVPT010024677">
    <property type="protein sequence ID" value="CAG8671560.1"/>
    <property type="molecule type" value="Genomic_DNA"/>
</dbReference>
<evidence type="ECO:0000313" key="2">
    <source>
        <dbReference type="Proteomes" id="UP000789525"/>
    </source>
</evidence>
<dbReference type="Proteomes" id="UP000789525">
    <property type="component" value="Unassembled WGS sequence"/>
</dbReference>
<gene>
    <name evidence="1" type="ORF">ACOLOM_LOCUS8972</name>
</gene>
<accession>A0ACA9NQH0</accession>
<protein>
    <submittedName>
        <fullName evidence="1">16460_t:CDS:1</fullName>
    </submittedName>
</protein>
<evidence type="ECO:0000313" key="1">
    <source>
        <dbReference type="EMBL" id="CAG8671560.1"/>
    </source>
</evidence>
<comment type="caution">
    <text evidence="1">The sequence shown here is derived from an EMBL/GenBank/DDBJ whole genome shotgun (WGS) entry which is preliminary data.</text>
</comment>
<name>A0ACA9NQH0_9GLOM</name>
<feature type="non-terminal residue" evidence="1">
    <location>
        <position position="1"/>
    </location>
</feature>
<reference evidence="1" key="1">
    <citation type="submission" date="2021-06" db="EMBL/GenBank/DDBJ databases">
        <authorList>
            <person name="Kallberg Y."/>
            <person name="Tangrot J."/>
            <person name="Rosling A."/>
        </authorList>
    </citation>
    <scope>NUCLEOTIDE SEQUENCE</scope>
    <source>
        <strain evidence="1">CL356</strain>
    </source>
</reference>
<keyword evidence="2" id="KW-1185">Reference proteome</keyword>